<name>A0A1V4ER11_9BACL</name>
<evidence type="ECO:0000313" key="1">
    <source>
        <dbReference type="EMBL" id="OPG15375.1"/>
    </source>
</evidence>
<evidence type="ECO:0000313" key="2">
    <source>
        <dbReference type="Proteomes" id="UP000190229"/>
    </source>
</evidence>
<reference evidence="1 2" key="1">
    <citation type="submission" date="2017-02" db="EMBL/GenBank/DDBJ databases">
        <title>Draft genome of Acidibacillus ferrooxidans Huett2.</title>
        <authorList>
            <person name="Schopf S."/>
        </authorList>
    </citation>
    <scope>NUCLEOTIDE SEQUENCE [LARGE SCALE GENOMIC DNA]</scope>
    <source>
        <strain evidence="1 2">Huett2</strain>
    </source>
</reference>
<accession>A0A1V4ER11</accession>
<proteinExistence type="predicted"/>
<protein>
    <recommendedName>
        <fullName evidence="3">Polymerase nucleotidyl transferase domain-containing protein</fullName>
    </recommendedName>
</protein>
<keyword evidence="2" id="KW-1185">Reference proteome</keyword>
<dbReference type="RefSeq" id="WP_079291506.1">
    <property type="nucleotide sequence ID" value="NZ_MWPS01000037.1"/>
</dbReference>
<sequence length="83" mass="9452">MLLFAVVEVISLRQSEVFIRFPDLLRLLDIFKVELNKHIPEQTASYLLGGITLGDFSPQWSDVDIVVWVNTPYVSDDIVFATP</sequence>
<comment type="caution">
    <text evidence="1">The sequence shown here is derived from an EMBL/GenBank/DDBJ whole genome shotgun (WGS) entry which is preliminary data.</text>
</comment>
<dbReference type="Proteomes" id="UP000190229">
    <property type="component" value="Unassembled WGS sequence"/>
</dbReference>
<evidence type="ECO:0008006" key="3">
    <source>
        <dbReference type="Google" id="ProtNLM"/>
    </source>
</evidence>
<gene>
    <name evidence="1" type="ORF">B2M26_12195</name>
</gene>
<dbReference type="AlphaFoldDB" id="A0A1V4ER11"/>
<dbReference type="EMBL" id="MWPS01000037">
    <property type="protein sequence ID" value="OPG15375.1"/>
    <property type="molecule type" value="Genomic_DNA"/>
</dbReference>
<organism evidence="1 2">
    <name type="scientific">Ferroacidibacillus organovorans</name>
    <dbReference type="NCBI Taxonomy" id="1765683"/>
    <lineage>
        <taxon>Bacteria</taxon>
        <taxon>Bacillati</taxon>
        <taxon>Bacillota</taxon>
        <taxon>Bacilli</taxon>
        <taxon>Bacillales</taxon>
        <taxon>Alicyclobacillaceae</taxon>
        <taxon>Ferroacidibacillus</taxon>
    </lineage>
</organism>